<comment type="caution">
    <text evidence="1">The sequence shown here is derived from an EMBL/GenBank/DDBJ whole genome shotgun (WGS) entry which is preliminary data.</text>
</comment>
<keyword evidence="2" id="KW-1185">Reference proteome</keyword>
<gene>
    <name evidence="1" type="ORF">KC19_3G052400</name>
</gene>
<accession>A0A8T0IG46</accession>
<sequence length="147" mass="15388">MIVAPARMSVLGTSHAAVPKFITSHPPTAGDWRLSAPCGWNAVAPTPPLDPPCDVSASHLVISSTSIAHLAGPSHHRSTSMNYRNCTSSSEPHHMACVCILTSPALSFHRGTPGPVPAGSLCPVCSLCASDCPHSFPLVQARFIYIP</sequence>
<evidence type="ECO:0000313" key="1">
    <source>
        <dbReference type="EMBL" id="KAG0582332.1"/>
    </source>
</evidence>
<dbReference type="AlphaFoldDB" id="A0A8T0IG46"/>
<evidence type="ECO:0000313" key="2">
    <source>
        <dbReference type="Proteomes" id="UP000822688"/>
    </source>
</evidence>
<dbReference type="Proteomes" id="UP000822688">
    <property type="component" value="Chromosome 3"/>
</dbReference>
<name>A0A8T0IG46_CERPU</name>
<protein>
    <submittedName>
        <fullName evidence="1">Uncharacterized protein</fullName>
    </submittedName>
</protein>
<reference evidence="1" key="1">
    <citation type="submission" date="2020-06" db="EMBL/GenBank/DDBJ databases">
        <title>WGS assembly of Ceratodon purpureus strain R40.</title>
        <authorList>
            <person name="Carey S.B."/>
            <person name="Jenkins J."/>
            <person name="Shu S."/>
            <person name="Lovell J.T."/>
            <person name="Sreedasyam A."/>
            <person name="Maumus F."/>
            <person name="Tiley G.P."/>
            <person name="Fernandez-Pozo N."/>
            <person name="Barry K."/>
            <person name="Chen C."/>
            <person name="Wang M."/>
            <person name="Lipzen A."/>
            <person name="Daum C."/>
            <person name="Saski C.A."/>
            <person name="Payton A.C."/>
            <person name="Mcbreen J.C."/>
            <person name="Conrad R.E."/>
            <person name="Kollar L.M."/>
            <person name="Olsson S."/>
            <person name="Huttunen S."/>
            <person name="Landis J.B."/>
            <person name="Wickett N.J."/>
            <person name="Johnson M.G."/>
            <person name="Rensing S.A."/>
            <person name="Grimwood J."/>
            <person name="Schmutz J."/>
            <person name="Mcdaniel S.F."/>
        </authorList>
    </citation>
    <scope>NUCLEOTIDE SEQUENCE</scope>
    <source>
        <strain evidence="1">R40</strain>
    </source>
</reference>
<organism evidence="1 2">
    <name type="scientific">Ceratodon purpureus</name>
    <name type="common">Fire moss</name>
    <name type="synonym">Dicranum purpureum</name>
    <dbReference type="NCBI Taxonomy" id="3225"/>
    <lineage>
        <taxon>Eukaryota</taxon>
        <taxon>Viridiplantae</taxon>
        <taxon>Streptophyta</taxon>
        <taxon>Embryophyta</taxon>
        <taxon>Bryophyta</taxon>
        <taxon>Bryophytina</taxon>
        <taxon>Bryopsida</taxon>
        <taxon>Dicranidae</taxon>
        <taxon>Pseudoditrichales</taxon>
        <taxon>Ditrichaceae</taxon>
        <taxon>Ceratodon</taxon>
    </lineage>
</organism>
<proteinExistence type="predicted"/>
<dbReference type="EMBL" id="CM026423">
    <property type="protein sequence ID" value="KAG0582332.1"/>
    <property type="molecule type" value="Genomic_DNA"/>
</dbReference>